<dbReference type="Gene3D" id="3.40.50.1000">
    <property type="entry name" value="HAD superfamily/HAD-like"/>
    <property type="match status" value="1"/>
</dbReference>
<dbReference type="InterPro" id="IPR050849">
    <property type="entry name" value="HAD-like_hydrolase_phosphatase"/>
</dbReference>
<name>A0A2N1J9N8_9BASI</name>
<dbReference type="Proteomes" id="UP000232875">
    <property type="component" value="Unassembled WGS sequence"/>
</dbReference>
<dbReference type="SUPFAM" id="SSF56784">
    <property type="entry name" value="HAD-like"/>
    <property type="match status" value="1"/>
</dbReference>
<protein>
    <recommendedName>
        <fullName evidence="3">Haloacid dehalogenase-like hydrolase</fullName>
    </recommendedName>
</protein>
<sequence>MQQPALLFLTDWDGTITEHDTLSLVAPTDTQVQDGKNTFAYYENMYQETMSKFKDDYGPIDSENTLREYIGDVLKAEKITLNKIIEDGLFQGIRGDELRSRVSQVAFRPGWDQIQAWICAHTPCDCVHAYIISINWSRQFIHEALLLNTKEKQGVDCNTTGFEGILANEVEECTGICTGRIVGPNGAPPLLTGIDKLNIFRDIRSQYVKEPITLYLGDSVPDLLCLLEADVAIIMGNNPSLLKALDDSGLSLCMRTIANLRDVVQHGNLPDQTMLVRTNTWCQVMEIITVLTDNIDALCTLRAKRRT</sequence>
<dbReference type="PANTHER" id="PTHR28181">
    <property type="entry name" value="UPF0655 PROTEIN YCR015C"/>
    <property type="match status" value="1"/>
</dbReference>
<dbReference type="InterPro" id="IPR036412">
    <property type="entry name" value="HAD-like_sf"/>
</dbReference>
<organism evidence="1 2">
    <name type="scientific">Malassezia vespertilionis</name>
    <dbReference type="NCBI Taxonomy" id="2020962"/>
    <lineage>
        <taxon>Eukaryota</taxon>
        <taxon>Fungi</taxon>
        <taxon>Dikarya</taxon>
        <taxon>Basidiomycota</taxon>
        <taxon>Ustilaginomycotina</taxon>
        <taxon>Malasseziomycetes</taxon>
        <taxon>Malasseziales</taxon>
        <taxon>Malasseziaceae</taxon>
        <taxon>Malassezia</taxon>
    </lineage>
</organism>
<accession>A0A2N1J9N8</accession>
<dbReference type="EMBL" id="KZ454992">
    <property type="protein sequence ID" value="PKI83264.1"/>
    <property type="molecule type" value="Genomic_DNA"/>
</dbReference>
<dbReference type="PANTHER" id="PTHR28181:SF1">
    <property type="entry name" value="COLD TOLERANCE PROTEIN 1"/>
    <property type="match status" value="1"/>
</dbReference>
<dbReference type="OrthoDB" id="10255128at2759"/>
<evidence type="ECO:0008006" key="3">
    <source>
        <dbReference type="Google" id="ProtNLM"/>
    </source>
</evidence>
<dbReference type="InterPro" id="IPR023214">
    <property type="entry name" value="HAD_sf"/>
</dbReference>
<keyword evidence="2" id="KW-1185">Reference proteome</keyword>
<evidence type="ECO:0000313" key="2">
    <source>
        <dbReference type="Proteomes" id="UP000232875"/>
    </source>
</evidence>
<dbReference type="STRING" id="2020962.A0A2N1J9N8"/>
<proteinExistence type="predicted"/>
<reference evidence="1 2" key="1">
    <citation type="submission" date="2017-10" db="EMBL/GenBank/DDBJ databases">
        <title>A novel species of cold-tolerant Malassezia isolated from bats.</title>
        <authorList>
            <person name="Lorch J.M."/>
            <person name="Palmer J.M."/>
            <person name="Vanderwolf K.J."/>
            <person name="Schmidt K.Z."/>
            <person name="Verant M.L."/>
            <person name="Weller T.J."/>
            <person name="Blehert D.S."/>
        </authorList>
    </citation>
    <scope>NUCLEOTIDE SEQUENCE [LARGE SCALE GENOMIC DNA]</scope>
    <source>
        <strain evidence="1 2">NWHC:44797-103</strain>
    </source>
</reference>
<evidence type="ECO:0000313" key="1">
    <source>
        <dbReference type="EMBL" id="PKI83264.1"/>
    </source>
</evidence>
<gene>
    <name evidence="1" type="ORF">MVES_002839</name>
</gene>
<dbReference type="AlphaFoldDB" id="A0A2N1J9N8"/>